<feature type="transmembrane region" description="Helical" evidence="9">
    <location>
        <begin position="64"/>
        <end position="91"/>
    </location>
</feature>
<dbReference type="Pfam" id="PF00001">
    <property type="entry name" value="7tm_1"/>
    <property type="match status" value="1"/>
</dbReference>
<feature type="transmembrane region" description="Helical" evidence="9">
    <location>
        <begin position="111"/>
        <end position="129"/>
    </location>
</feature>
<dbReference type="GO" id="GO:0007218">
    <property type="term" value="P:neuropeptide signaling pathway"/>
    <property type="evidence" value="ECO:0007669"/>
    <property type="project" value="TreeGrafter"/>
</dbReference>
<feature type="transmembrane region" description="Helical" evidence="9">
    <location>
        <begin position="300"/>
        <end position="320"/>
    </location>
</feature>
<dbReference type="GO" id="GO:0004930">
    <property type="term" value="F:G protein-coupled receptor activity"/>
    <property type="evidence" value="ECO:0007669"/>
    <property type="project" value="UniProtKB-KW"/>
</dbReference>
<feature type="transmembrane region" description="Helical" evidence="9">
    <location>
        <begin position="14"/>
        <end position="36"/>
    </location>
</feature>
<evidence type="ECO:0000256" key="6">
    <source>
        <dbReference type="ARBA" id="ARBA00023136"/>
    </source>
</evidence>
<organism evidence="11 12">
    <name type="scientific">Adineta ricciae</name>
    <name type="common">Rotifer</name>
    <dbReference type="NCBI Taxonomy" id="249248"/>
    <lineage>
        <taxon>Eukaryota</taxon>
        <taxon>Metazoa</taxon>
        <taxon>Spiralia</taxon>
        <taxon>Gnathifera</taxon>
        <taxon>Rotifera</taxon>
        <taxon>Eurotatoria</taxon>
        <taxon>Bdelloidea</taxon>
        <taxon>Adinetida</taxon>
        <taxon>Adinetidae</taxon>
        <taxon>Adineta</taxon>
    </lineage>
</organism>
<dbReference type="PANTHER" id="PTHR24229:SF40">
    <property type="entry name" value="ALLATOSTATIN C RECEPTOR 1-RELATED"/>
    <property type="match status" value="1"/>
</dbReference>
<proteinExistence type="predicted"/>
<evidence type="ECO:0000256" key="9">
    <source>
        <dbReference type="SAM" id="Phobius"/>
    </source>
</evidence>
<dbReference type="InterPro" id="IPR000276">
    <property type="entry name" value="GPCR_Rhodpsn"/>
</dbReference>
<dbReference type="GO" id="GO:0005886">
    <property type="term" value="C:plasma membrane"/>
    <property type="evidence" value="ECO:0007669"/>
    <property type="project" value="UniProtKB-SubCell"/>
</dbReference>
<keyword evidence="3 9" id="KW-0812">Transmembrane</keyword>
<dbReference type="AlphaFoldDB" id="A0A815SN78"/>
<keyword evidence="6 9" id="KW-0472">Membrane</keyword>
<dbReference type="Gene3D" id="1.20.1070.10">
    <property type="entry name" value="Rhodopsin 7-helix transmembrane proteins"/>
    <property type="match status" value="1"/>
</dbReference>
<evidence type="ECO:0000256" key="8">
    <source>
        <dbReference type="ARBA" id="ARBA00023224"/>
    </source>
</evidence>
<dbReference type="InterPro" id="IPR017452">
    <property type="entry name" value="GPCR_Rhodpsn_7TM"/>
</dbReference>
<feature type="transmembrane region" description="Helical" evidence="9">
    <location>
        <begin position="251"/>
        <end position="277"/>
    </location>
</feature>
<sequence>MSVLNTLPVVQQYIVWYGWPIWLAFGPIGCLLNILLFSRKQFRKISCCLCEYYITKEEFRIIKICYFTLDFLVASVAMLIALCIGIIPLVYAFNYPNPYNTISSFCKARNYLLSMSAMTYRWLMVAACFDRYTHTLAHANLRRFTRVRITLRIIAVIIIIWLILPFYQIPWTEVQMNVCVFSIPTVGIFHSFLTIICGGLLPPLCMLIFTLLIRHNLAVNGLRLRQYRNQVQQRSEQQDNNILRSRDHQAILMLFVQIFVYIISNLPWTIGLVYTALTRYMAKSTYQLVMETFLKFLAEYIWYMYPVLSFYMYTLVSGTFRREFKKIVRSIMTYRGENPTITRRIAPQT</sequence>
<protein>
    <recommendedName>
        <fullName evidence="10">G-protein coupled receptors family 1 profile domain-containing protein</fullName>
    </recommendedName>
</protein>
<dbReference type="PROSITE" id="PS50262">
    <property type="entry name" value="G_PROTEIN_RECEP_F1_2"/>
    <property type="match status" value="1"/>
</dbReference>
<dbReference type="EMBL" id="CAJNOJ010000605">
    <property type="protein sequence ID" value="CAF1494957.1"/>
    <property type="molecule type" value="Genomic_DNA"/>
</dbReference>
<gene>
    <name evidence="11" type="ORF">EDS130_LOCUS42253</name>
</gene>
<evidence type="ECO:0000256" key="7">
    <source>
        <dbReference type="ARBA" id="ARBA00023170"/>
    </source>
</evidence>
<evidence type="ECO:0000313" key="12">
    <source>
        <dbReference type="Proteomes" id="UP000663852"/>
    </source>
</evidence>
<dbReference type="Proteomes" id="UP000663852">
    <property type="component" value="Unassembled WGS sequence"/>
</dbReference>
<evidence type="ECO:0000259" key="10">
    <source>
        <dbReference type="PROSITE" id="PS50262"/>
    </source>
</evidence>
<dbReference type="GO" id="GO:0042923">
    <property type="term" value="F:neuropeptide binding"/>
    <property type="evidence" value="ECO:0007669"/>
    <property type="project" value="TreeGrafter"/>
</dbReference>
<dbReference type="CDD" id="cd00637">
    <property type="entry name" value="7tm_classA_rhodopsin-like"/>
    <property type="match status" value="1"/>
</dbReference>
<evidence type="ECO:0000313" key="11">
    <source>
        <dbReference type="EMBL" id="CAF1494957.1"/>
    </source>
</evidence>
<comment type="subcellular location">
    <subcellularLocation>
        <location evidence="1">Cell membrane</location>
        <topology evidence="1">Multi-pass membrane protein</topology>
    </subcellularLocation>
</comment>
<keyword evidence="8" id="KW-0807">Transducer</keyword>
<keyword evidence="2" id="KW-1003">Cell membrane</keyword>
<feature type="transmembrane region" description="Helical" evidence="9">
    <location>
        <begin position="149"/>
        <end position="168"/>
    </location>
</feature>
<dbReference type="SUPFAM" id="SSF81321">
    <property type="entry name" value="Family A G protein-coupled receptor-like"/>
    <property type="match status" value="1"/>
</dbReference>
<evidence type="ECO:0000256" key="4">
    <source>
        <dbReference type="ARBA" id="ARBA00022989"/>
    </source>
</evidence>
<evidence type="ECO:0000256" key="2">
    <source>
        <dbReference type="ARBA" id="ARBA00022475"/>
    </source>
</evidence>
<evidence type="ECO:0000256" key="5">
    <source>
        <dbReference type="ARBA" id="ARBA00023040"/>
    </source>
</evidence>
<name>A0A815SN78_ADIRI</name>
<keyword evidence="4 9" id="KW-1133">Transmembrane helix</keyword>
<accession>A0A815SN78</accession>
<reference evidence="11" key="1">
    <citation type="submission" date="2021-02" db="EMBL/GenBank/DDBJ databases">
        <authorList>
            <person name="Nowell W R."/>
        </authorList>
    </citation>
    <scope>NUCLEOTIDE SEQUENCE</scope>
</reference>
<keyword evidence="7" id="KW-0675">Receptor</keyword>
<evidence type="ECO:0000256" key="3">
    <source>
        <dbReference type="ARBA" id="ARBA00022692"/>
    </source>
</evidence>
<dbReference type="GO" id="GO:0043005">
    <property type="term" value="C:neuron projection"/>
    <property type="evidence" value="ECO:0007669"/>
    <property type="project" value="TreeGrafter"/>
</dbReference>
<evidence type="ECO:0000256" key="1">
    <source>
        <dbReference type="ARBA" id="ARBA00004651"/>
    </source>
</evidence>
<comment type="caution">
    <text evidence="11">The sequence shown here is derived from an EMBL/GenBank/DDBJ whole genome shotgun (WGS) entry which is preliminary data.</text>
</comment>
<feature type="domain" description="G-protein coupled receptors family 1 profile" evidence="10">
    <location>
        <begin position="29"/>
        <end position="313"/>
    </location>
</feature>
<dbReference type="OrthoDB" id="10375544at2759"/>
<dbReference type="PANTHER" id="PTHR24229">
    <property type="entry name" value="NEUROPEPTIDES RECEPTOR"/>
    <property type="match status" value="1"/>
</dbReference>
<feature type="transmembrane region" description="Helical" evidence="9">
    <location>
        <begin position="188"/>
        <end position="213"/>
    </location>
</feature>
<keyword evidence="5" id="KW-0297">G-protein coupled receptor</keyword>